<evidence type="ECO:0000313" key="1">
    <source>
        <dbReference type="EMBL" id="PHZ09408.1"/>
    </source>
</evidence>
<reference evidence="1 2" key="1">
    <citation type="journal article" date="2016" name="Proc. Natl. Acad. Sci. U.S.A.">
        <title>Lipid metabolic changes in an early divergent fungus govern the establishment of a mutualistic symbiosis with endobacteria.</title>
        <authorList>
            <person name="Lastovetsky O.A."/>
            <person name="Gaspar M.L."/>
            <person name="Mondo S.J."/>
            <person name="LaButti K.M."/>
            <person name="Sandor L."/>
            <person name="Grigoriev I.V."/>
            <person name="Henry S.A."/>
            <person name="Pawlowska T.E."/>
        </authorList>
    </citation>
    <scope>NUCLEOTIDE SEQUENCE [LARGE SCALE GENOMIC DNA]</scope>
    <source>
        <strain evidence="1 2">ATCC 52813</strain>
    </source>
</reference>
<dbReference type="RefSeq" id="XP_023463116.1">
    <property type="nucleotide sequence ID" value="XM_023609393.1"/>
</dbReference>
<sequence length="108" mass="12634">FGQHLRRAVNALLRIRQRKADLRRDLSAQGMDDDEIKHRIRQDIFLPAQTFKQAISQQPIDMEQIPQEPIYMEALNTLRPVFDAYDRGYNFGEQGLLYSALVLLKKGY</sequence>
<organism evidence="1 2">
    <name type="scientific">Rhizopus microsporus ATCC 52813</name>
    <dbReference type="NCBI Taxonomy" id="1340429"/>
    <lineage>
        <taxon>Eukaryota</taxon>
        <taxon>Fungi</taxon>
        <taxon>Fungi incertae sedis</taxon>
        <taxon>Mucoromycota</taxon>
        <taxon>Mucoromycotina</taxon>
        <taxon>Mucoromycetes</taxon>
        <taxon>Mucorales</taxon>
        <taxon>Mucorineae</taxon>
        <taxon>Rhizopodaceae</taxon>
        <taxon>Rhizopus</taxon>
    </lineage>
</organism>
<dbReference type="GeneID" id="35440383"/>
<evidence type="ECO:0000313" key="2">
    <source>
        <dbReference type="Proteomes" id="UP000242254"/>
    </source>
</evidence>
<feature type="non-terminal residue" evidence="1">
    <location>
        <position position="1"/>
    </location>
</feature>
<accession>A0A2G4SKV1</accession>
<name>A0A2G4SKV1_RHIZD</name>
<protein>
    <submittedName>
        <fullName evidence="1">Uncharacterized protein</fullName>
    </submittedName>
</protein>
<gene>
    <name evidence="1" type="ORF">RHIMIDRAFT_240518</name>
</gene>
<dbReference type="EMBL" id="KZ303858">
    <property type="protein sequence ID" value="PHZ09408.1"/>
    <property type="molecule type" value="Genomic_DNA"/>
</dbReference>
<keyword evidence="2" id="KW-1185">Reference proteome</keyword>
<dbReference type="AlphaFoldDB" id="A0A2G4SKV1"/>
<proteinExistence type="predicted"/>
<dbReference type="Proteomes" id="UP000242254">
    <property type="component" value="Unassembled WGS sequence"/>
</dbReference>